<dbReference type="Pfam" id="PF21260">
    <property type="entry name" value="Laman-like_dom"/>
    <property type="match status" value="1"/>
</dbReference>
<dbReference type="Proteomes" id="UP000652761">
    <property type="component" value="Unassembled WGS sequence"/>
</dbReference>
<protein>
    <recommendedName>
        <fullName evidence="6">Alpha-mannosidase</fullName>
    </recommendedName>
</protein>
<dbReference type="FunFam" id="2.60.40.1360:FF:000001">
    <property type="entry name" value="Alpha-mannosidase"/>
    <property type="match status" value="1"/>
</dbReference>
<dbReference type="OrthoDB" id="2016903at2759"/>
<feature type="domain" description="Glycosyl hydrolases family 38 C-terminal" evidence="2">
    <location>
        <begin position="429"/>
        <end position="536"/>
    </location>
</feature>
<keyword evidence="5" id="KW-1185">Reference proteome</keyword>
<dbReference type="GO" id="GO:0030246">
    <property type="term" value="F:carbohydrate binding"/>
    <property type="evidence" value="ECO:0007669"/>
    <property type="project" value="InterPro"/>
</dbReference>
<feature type="domain" description="Lysosomal alpha-mannosidase-like central" evidence="3">
    <location>
        <begin position="73"/>
        <end position="124"/>
    </location>
</feature>
<dbReference type="FunFam" id="2.60.40.1180:FF:000015">
    <property type="entry name" value="Alpha-mannosidase"/>
    <property type="match status" value="1"/>
</dbReference>
<reference evidence="4" key="1">
    <citation type="submission" date="2017-07" db="EMBL/GenBank/DDBJ databases">
        <title>Taro Niue Genome Assembly and Annotation.</title>
        <authorList>
            <person name="Atibalentja N."/>
            <person name="Keating K."/>
            <person name="Fields C.J."/>
        </authorList>
    </citation>
    <scope>NUCLEOTIDE SEQUENCE</scope>
    <source>
        <strain evidence="4">Niue_2</strain>
        <tissue evidence="4">Leaf</tissue>
    </source>
</reference>
<evidence type="ECO:0000313" key="4">
    <source>
        <dbReference type="EMBL" id="MQL93981.1"/>
    </source>
</evidence>
<dbReference type="Gene3D" id="2.70.98.30">
    <property type="entry name" value="Golgi alpha-mannosidase II, domain 4"/>
    <property type="match status" value="1"/>
</dbReference>
<proteinExistence type="predicted"/>
<evidence type="ECO:0000313" key="5">
    <source>
        <dbReference type="Proteomes" id="UP000652761"/>
    </source>
</evidence>
<dbReference type="GO" id="GO:0004559">
    <property type="term" value="F:alpha-mannosidase activity"/>
    <property type="evidence" value="ECO:0007669"/>
    <property type="project" value="InterPro"/>
</dbReference>
<dbReference type="InterPro" id="IPR011013">
    <property type="entry name" value="Gal_mutarotase_sf_dom"/>
</dbReference>
<evidence type="ECO:0008006" key="6">
    <source>
        <dbReference type="Google" id="ProtNLM"/>
    </source>
</evidence>
<sequence>MKGTRQVHSRSRRHVLSRSDRDSALCLDGLVNAAYRAVAFTGSVPEYNRERTGHWIAVVSESVLVRDSEGSDIESQLLPILDVSLEMRKFHVQAYLGMSPKVNPKFWLAFPVSVPPLGFSTYIISNAEKSVSGRPLMSKTSESATGVTEIGHGNLKLTFDEGRLSRYLNSRKKVNMSLQQSYIYYAGDDGSGVDFQASGAYIFRPNGTVQIQPAQVPLTVMRGPLLDEVHQQINPWIHQVGPVPVDDKIGKEVVTQITTHMTNDRTFYTDSNGRDFIKRIRDYRTDWDLEVHQPVAGNYYPINLGIYMVDNSLEFSVLVDRSVGGSSISDGQLELMLHRRLLHDDGRGVAEALNETVCVDDNCAGLTVQGKFYVRIDPLGDGSKWRRSVGQEIYSPLLIAFSEQKGGDWMQSHVPTFTAMDPSYSLPDNVALITLQALEDGSVLLRLAHLYEVGEDKDLSVMAKVELTKMFPDKKIENIKEMSLSANQGRAEMEKKRLVWKVEGSTGAEQQRRLRGGPVDLSKLVVELGPMEIRTFVITFSHLSFLKVVDR</sequence>
<evidence type="ECO:0000259" key="2">
    <source>
        <dbReference type="Pfam" id="PF17677"/>
    </source>
</evidence>
<name>A0A843VBW4_COLES</name>
<feature type="domain" description="Glycosyl hydrolase family 38 C-terminal" evidence="1">
    <location>
        <begin position="150"/>
        <end position="347"/>
    </location>
</feature>
<evidence type="ECO:0000259" key="3">
    <source>
        <dbReference type="Pfam" id="PF21260"/>
    </source>
</evidence>
<dbReference type="InterPro" id="IPR041147">
    <property type="entry name" value="GH38_C"/>
</dbReference>
<gene>
    <name evidence="4" type="ORF">Taro_026636</name>
</gene>
<organism evidence="4 5">
    <name type="scientific">Colocasia esculenta</name>
    <name type="common">Wild taro</name>
    <name type="synonym">Arum esculentum</name>
    <dbReference type="NCBI Taxonomy" id="4460"/>
    <lineage>
        <taxon>Eukaryota</taxon>
        <taxon>Viridiplantae</taxon>
        <taxon>Streptophyta</taxon>
        <taxon>Embryophyta</taxon>
        <taxon>Tracheophyta</taxon>
        <taxon>Spermatophyta</taxon>
        <taxon>Magnoliopsida</taxon>
        <taxon>Liliopsida</taxon>
        <taxon>Araceae</taxon>
        <taxon>Aroideae</taxon>
        <taxon>Colocasieae</taxon>
        <taxon>Colocasia</taxon>
    </lineage>
</organism>
<comment type="caution">
    <text evidence="4">The sequence shown here is derived from an EMBL/GenBank/DDBJ whole genome shotgun (WGS) entry which is preliminary data.</text>
</comment>
<dbReference type="InterPro" id="IPR013780">
    <property type="entry name" value="Glyco_hydro_b"/>
</dbReference>
<dbReference type="SUPFAM" id="SSF74650">
    <property type="entry name" value="Galactose mutarotase-like"/>
    <property type="match status" value="1"/>
</dbReference>
<evidence type="ECO:0000259" key="1">
    <source>
        <dbReference type="Pfam" id="PF07748"/>
    </source>
</evidence>
<dbReference type="Gene3D" id="2.60.40.1180">
    <property type="entry name" value="Golgi alpha-mannosidase II"/>
    <property type="match status" value="1"/>
</dbReference>
<dbReference type="GO" id="GO:0006013">
    <property type="term" value="P:mannose metabolic process"/>
    <property type="evidence" value="ECO:0007669"/>
    <property type="project" value="InterPro"/>
</dbReference>
<dbReference type="Pfam" id="PF07748">
    <property type="entry name" value="Glyco_hydro_38C"/>
    <property type="match status" value="1"/>
</dbReference>
<dbReference type="EMBL" id="NMUH01001618">
    <property type="protein sequence ID" value="MQL93981.1"/>
    <property type="molecule type" value="Genomic_DNA"/>
</dbReference>
<dbReference type="Pfam" id="PF17677">
    <property type="entry name" value="Glyco_hydro38C2"/>
    <property type="match status" value="1"/>
</dbReference>
<dbReference type="InterPro" id="IPR011682">
    <property type="entry name" value="Glyco_hydro_38_C"/>
</dbReference>
<accession>A0A843VBW4</accession>
<dbReference type="AlphaFoldDB" id="A0A843VBW4"/>
<dbReference type="PANTHER" id="PTHR11607">
    <property type="entry name" value="ALPHA-MANNOSIDASE"/>
    <property type="match status" value="1"/>
</dbReference>
<dbReference type="InterPro" id="IPR048534">
    <property type="entry name" value="Man2a1-like_dom"/>
</dbReference>
<dbReference type="InterPro" id="IPR050843">
    <property type="entry name" value="Glycosyl_Hydrlase_38"/>
</dbReference>
<dbReference type="PANTHER" id="PTHR11607:SF3">
    <property type="entry name" value="LYSOSOMAL ALPHA-MANNOSIDASE"/>
    <property type="match status" value="1"/>
</dbReference>
<dbReference type="Gene3D" id="2.60.40.1360">
    <property type="match status" value="1"/>
</dbReference>